<protein>
    <submittedName>
        <fullName evidence="2">Uncharacterized protein</fullName>
    </submittedName>
</protein>
<proteinExistence type="predicted"/>
<sequence>MLYLLQVLTIILAAATTSIASPGPFLRRSPTATVNEARGLTNAERFQRGLPPLAPRNLFDPTRVRRDTLPSSAASIVARVAVSNKASGSKLGYMNGDTVDTAIHATTFSFRNPSSVSDLIELNDYSTGKHYVLAAYVLGYYLGPTSFDSVTLTTSSVSTPANGPQQPDYTKVPTEWVESTVWTIDPSTGIVSAHWVNLDGSR</sequence>
<feature type="chain" id="PRO_5041274836" evidence="1">
    <location>
        <begin position="21"/>
        <end position="202"/>
    </location>
</feature>
<evidence type="ECO:0000256" key="1">
    <source>
        <dbReference type="SAM" id="SignalP"/>
    </source>
</evidence>
<comment type="caution">
    <text evidence="2">The sequence shown here is derived from an EMBL/GenBank/DDBJ whole genome shotgun (WGS) entry which is preliminary data.</text>
</comment>
<reference evidence="2" key="1">
    <citation type="submission" date="2022-08" db="EMBL/GenBank/DDBJ databases">
        <authorList>
            <consortium name="DOE Joint Genome Institute"/>
            <person name="Min B."/>
            <person name="Riley R."/>
            <person name="Sierra-Patev S."/>
            <person name="Naranjo-Ortiz M."/>
            <person name="Looney B."/>
            <person name="Konkel Z."/>
            <person name="Slot J.C."/>
            <person name="Sakamoto Y."/>
            <person name="Steenwyk J.L."/>
            <person name="Rokas A."/>
            <person name="Carro J."/>
            <person name="Camarero S."/>
            <person name="Ferreira P."/>
            <person name="Molpeceres G."/>
            <person name="Ruiz-Duenas F.J."/>
            <person name="Serrano A."/>
            <person name="Henrissat B."/>
            <person name="Drula E."/>
            <person name="Hughes K.W."/>
            <person name="Mata J.L."/>
            <person name="Ishikawa N.K."/>
            <person name="Vargas-Isla R."/>
            <person name="Ushijima S."/>
            <person name="Smith C.A."/>
            <person name="Ahrendt S."/>
            <person name="Andreopoulos W."/>
            <person name="He G."/>
            <person name="Labutti K."/>
            <person name="Lipzen A."/>
            <person name="Ng V."/>
            <person name="Sandor L."/>
            <person name="Barry K."/>
            <person name="Martinez A.T."/>
            <person name="Xiao Y."/>
            <person name="Gibbons J.G."/>
            <person name="Terashima K."/>
            <person name="Hibbett D.S."/>
            <person name="Grigoriev I.V."/>
        </authorList>
    </citation>
    <scope>NUCLEOTIDE SEQUENCE</scope>
    <source>
        <strain evidence="2">TFB9207</strain>
    </source>
</reference>
<dbReference type="EMBL" id="MU806245">
    <property type="protein sequence ID" value="KAJ3837452.1"/>
    <property type="molecule type" value="Genomic_DNA"/>
</dbReference>
<name>A0AA38UGL7_9AGAR</name>
<accession>A0AA38UGL7</accession>
<dbReference type="AlphaFoldDB" id="A0AA38UGL7"/>
<keyword evidence="3" id="KW-1185">Reference proteome</keyword>
<organism evidence="2 3">
    <name type="scientific">Lentinula raphanica</name>
    <dbReference type="NCBI Taxonomy" id="153919"/>
    <lineage>
        <taxon>Eukaryota</taxon>
        <taxon>Fungi</taxon>
        <taxon>Dikarya</taxon>
        <taxon>Basidiomycota</taxon>
        <taxon>Agaricomycotina</taxon>
        <taxon>Agaricomycetes</taxon>
        <taxon>Agaricomycetidae</taxon>
        <taxon>Agaricales</taxon>
        <taxon>Marasmiineae</taxon>
        <taxon>Omphalotaceae</taxon>
        <taxon>Lentinula</taxon>
    </lineage>
</organism>
<evidence type="ECO:0000313" key="3">
    <source>
        <dbReference type="Proteomes" id="UP001163846"/>
    </source>
</evidence>
<dbReference type="Proteomes" id="UP001163846">
    <property type="component" value="Unassembled WGS sequence"/>
</dbReference>
<evidence type="ECO:0000313" key="2">
    <source>
        <dbReference type="EMBL" id="KAJ3837452.1"/>
    </source>
</evidence>
<gene>
    <name evidence="2" type="ORF">F5878DRAFT_662081</name>
</gene>
<keyword evidence="1" id="KW-0732">Signal</keyword>
<feature type="signal peptide" evidence="1">
    <location>
        <begin position="1"/>
        <end position="20"/>
    </location>
</feature>